<protein>
    <submittedName>
        <fullName evidence="3">NAC domain-containing protein</fullName>
    </submittedName>
</protein>
<sequence>MWYDEDDETGTKWFYHSMVTMPKEGTPGRVAATHSTASVACEQPITQSSKNVAIETIISISSSCSSTIKPSNSAADHVSGGSVNDEHLARTQEVDEAVSMGMDGETNENELTLTDLSSLLWSGFWFYYCDCAFVYIEKLVNGVCVLQRTG</sequence>
<keyword evidence="2" id="KW-1185">Reference proteome</keyword>
<dbReference type="WBParaSite" id="ASIM_0000957201-mRNA-1">
    <property type="protein sequence ID" value="ASIM_0000957201-mRNA-1"/>
    <property type="gene ID" value="ASIM_0000957201"/>
</dbReference>
<name>A0A0M3JPH6_ANISI</name>
<evidence type="ECO:0000313" key="2">
    <source>
        <dbReference type="Proteomes" id="UP000267096"/>
    </source>
</evidence>
<accession>A0A0M3JPH6</accession>
<dbReference type="EMBL" id="UYRR01027975">
    <property type="protein sequence ID" value="VDK38473.1"/>
    <property type="molecule type" value="Genomic_DNA"/>
</dbReference>
<evidence type="ECO:0000313" key="3">
    <source>
        <dbReference type="WBParaSite" id="ASIM_0000957201-mRNA-1"/>
    </source>
</evidence>
<reference evidence="1 2" key="2">
    <citation type="submission" date="2018-11" db="EMBL/GenBank/DDBJ databases">
        <authorList>
            <consortium name="Pathogen Informatics"/>
        </authorList>
    </citation>
    <scope>NUCLEOTIDE SEQUENCE [LARGE SCALE GENOMIC DNA]</scope>
</reference>
<reference evidence="3" key="1">
    <citation type="submission" date="2017-02" db="UniProtKB">
        <authorList>
            <consortium name="WormBaseParasite"/>
        </authorList>
    </citation>
    <scope>IDENTIFICATION</scope>
</reference>
<dbReference type="AlphaFoldDB" id="A0A0M3JPH6"/>
<gene>
    <name evidence="1" type="ORF">ASIM_LOCUS9301</name>
</gene>
<organism evidence="3">
    <name type="scientific">Anisakis simplex</name>
    <name type="common">Herring worm</name>
    <dbReference type="NCBI Taxonomy" id="6269"/>
    <lineage>
        <taxon>Eukaryota</taxon>
        <taxon>Metazoa</taxon>
        <taxon>Ecdysozoa</taxon>
        <taxon>Nematoda</taxon>
        <taxon>Chromadorea</taxon>
        <taxon>Rhabditida</taxon>
        <taxon>Spirurina</taxon>
        <taxon>Ascaridomorpha</taxon>
        <taxon>Ascaridoidea</taxon>
        <taxon>Anisakidae</taxon>
        <taxon>Anisakis</taxon>
        <taxon>Anisakis simplex complex</taxon>
    </lineage>
</organism>
<evidence type="ECO:0000313" key="1">
    <source>
        <dbReference type="EMBL" id="VDK38473.1"/>
    </source>
</evidence>
<dbReference type="Proteomes" id="UP000267096">
    <property type="component" value="Unassembled WGS sequence"/>
</dbReference>
<proteinExistence type="predicted"/>